<organism evidence="1 2">
    <name type="scientific">Conoideocrella luteorostrata</name>
    <dbReference type="NCBI Taxonomy" id="1105319"/>
    <lineage>
        <taxon>Eukaryota</taxon>
        <taxon>Fungi</taxon>
        <taxon>Dikarya</taxon>
        <taxon>Ascomycota</taxon>
        <taxon>Pezizomycotina</taxon>
        <taxon>Sordariomycetes</taxon>
        <taxon>Hypocreomycetidae</taxon>
        <taxon>Hypocreales</taxon>
        <taxon>Clavicipitaceae</taxon>
        <taxon>Conoideocrella</taxon>
    </lineage>
</organism>
<dbReference type="Proteomes" id="UP001251528">
    <property type="component" value="Unassembled WGS sequence"/>
</dbReference>
<evidence type="ECO:0000313" key="2">
    <source>
        <dbReference type="Proteomes" id="UP001251528"/>
    </source>
</evidence>
<keyword evidence="2" id="KW-1185">Reference proteome</keyword>
<protein>
    <recommendedName>
        <fullName evidence="3">C2H2-type domain-containing protein</fullName>
    </recommendedName>
</protein>
<gene>
    <name evidence="1" type="ORF">QQS21_011965</name>
</gene>
<evidence type="ECO:0008006" key="3">
    <source>
        <dbReference type="Google" id="ProtNLM"/>
    </source>
</evidence>
<accession>A0AAJ0FVB7</accession>
<comment type="caution">
    <text evidence="1">The sequence shown here is derived from an EMBL/GenBank/DDBJ whole genome shotgun (WGS) entry which is preliminary data.</text>
</comment>
<reference evidence="1" key="1">
    <citation type="submission" date="2023-06" db="EMBL/GenBank/DDBJ databases">
        <title>Conoideocrella luteorostrata (Hypocreales: Clavicipitaceae), a potential biocontrol fungus for elongate hemlock scale in United States Christmas tree production areas.</title>
        <authorList>
            <person name="Barrett H."/>
            <person name="Lovett B."/>
            <person name="Macias A.M."/>
            <person name="Stajich J.E."/>
            <person name="Kasson M.T."/>
        </authorList>
    </citation>
    <scope>NUCLEOTIDE SEQUENCE</scope>
    <source>
        <strain evidence="1">ARSEF 14590</strain>
    </source>
</reference>
<name>A0AAJ0FVB7_9HYPO</name>
<sequence length="272" mass="31139">MHDFEPYFCILEDCEAPFDIANTFNSLLSHLQSHVEERYHVDMPNGEHREFNEKELEEHYVQHGELSEEMLATIKVASRRKAAFWFDSCPFCGGYPDVLEHRFPDSDTPEAQNELRRHIKQHMQEVALFLPPYREDISDEDEHVTGSVVSGRRSACQSGVVSPSEFLTVCNRDECDCKRVADDRLEARLLQTSVVPDEDVSDIWAELRAGSPLYDFSPVPDDYYLSDKILRSFIKRPLLPSELYYSSGNSSRASSTHNGSLDIDLISEARTV</sequence>
<evidence type="ECO:0000313" key="1">
    <source>
        <dbReference type="EMBL" id="KAK2590355.1"/>
    </source>
</evidence>
<proteinExistence type="predicted"/>
<dbReference type="EMBL" id="JASWJB010000450">
    <property type="protein sequence ID" value="KAK2590355.1"/>
    <property type="molecule type" value="Genomic_DNA"/>
</dbReference>
<dbReference type="AlphaFoldDB" id="A0AAJ0FVB7"/>